<dbReference type="SUPFAM" id="SSF52833">
    <property type="entry name" value="Thioredoxin-like"/>
    <property type="match status" value="1"/>
</dbReference>
<dbReference type="InterPro" id="IPR013766">
    <property type="entry name" value="Thioredoxin_domain"/>
</dbReference>
<dbReference type="eggNOG" id="KOG0907">
    <property type="taxonomic scope" value="Eukaryota"/>
</dbReference>
<dbReference type="NCBIfam" id="TIGR01068">
    <property type="entry name" value="thioredoxin"/>
    <property type="match status" value="1"/>
</dbReference>
<keyword evidence="4" id="KW-0676">Redox-active center</keyword>
<dbReference type="InterPro" id="IPR036249">
    <property type="entry name" value="Thioredoxin-like_sf"/>
</dbReference>
<dbReference type="AlphaFoldDB" id="A5DPF9"/>
<feature type="site" description="Contributes to redox potential value" evidence="3">
    <location>
        <position position="32"/>
    </location>
</feature>
<dbReference type="Proteomes" id="UP000001997">
    <property type="component" value="Unassembled WGS sequence"/>
</dbReference>
<dbReference type="Gene3D" id="3.40.30.10">
    <property type="entry name" value="Glutaredoxin"/>
    <property type="match status" value="1"/>
</dbReference>
<dbReference type="InterPro" id="IPR017937">
    <property type="entry name" value="Thioredoxin_CS"/>
</dbReference>
<dbReference type="PIRSF" id="PIRSF000077">
    <property type="entry name" value="Thioredoxin"/>
    <property type="match status" value="1"/>
</dbReference>
<dbReference type="VEuPathDB" id="FungiDB:PGUG_05160"/>
<dbReference type="GO" id="GO:0015035">
    <property type="term" value="F:protein-disulfide reductase activity"/>
    <property type="evidence" value="ECO:0007669"/>
    <property type="project" value="InterPro"/>
</dbReference>
<accession>A5DPF9</accession>
<feature type="active site" description="Nucleophile" evidence="3">
    <location>
        <position position="33"/>
    </location>
</feature>
<evidence type="ECO:0000313" key="7">
    <source>
        <dbReference type="Proteomes" id="UP000001997"/>
    </source>
</evidence>
<dbReference type="OrthoDB" id="10263751at2759"/>
<keyword evidence="7" id="KW-1185">Reference proteome</keyword>
<organism evidence="6 7">
    <name type="scientific">Meyerozyma guilliermondii (strain ATCC 6260 / CBS 566 / DSM 6381 / JCM 1539 / NBRC 10279 / NRRL Y-324)</name>
    <name type="common">Yeast</name>
    <name type="synonym">Candida guilliermondii</name>
    <dbReference type="NCBI Taxonomy" id="294746"/>
    <lineage>
        <taxon>Eukaryota</taxon>
        <taxon>Fungi</taxon>
        <taxon>Dikarya</taxon>
        <taxon>Ascomycota</taxon>
        <taxon>Saccharomycotina</taxon>
        <taxon>Pichiomycetes</taxon>
        <taxon>Debaryomycetaceae</taxon>
        <taxon>Meyerozyma</taxon>
    </lineage>
</organism>
<dbReference type="OMA" id="RMFAPTY"/>
<protein>
    <recommendedName>
        <fullName evidence="2">Thioredoxin</fullName>
    </recommendedName>
</protein>
<feature type="site" description="Deprotonates C-terminal active site Cys" evidence="3">
    <location>
        <position position="24"/>
    </location>
</feature>
<name>A5DPF9_PICGU</name>
<dbReference type="EMBL" id="CH408160">
    <property type="protein sequence ID" value="EDK41062.2"/>
    <property type="molecule type" value="Genomic_DNA"/>
</dbReference>
<evidence type="ECO:0000256" key="4">
    <source>
        <dbReference type="PIRSR" id="PIRSR000077-4"/>
    </source>
</evidence>
<dbReference type="KEGG" id="pgu:PGUG_05160"/>
<evidence type="ECO:0000256" key="2">
    <source>
        <dbReference type="PIRNR" id="PIRNR000077"/>
    </source>
</evidence>
<dbReference type="PRINTS" id="PR00421">
    <property type="entry name" value="THIOREDOXIN"/>
</dbReference>
<reference evidence="6 7" key="1">
    <citation type="journal article" date="2009" name="Nature">
        <title>Evolution of pathogenicity and sexual reproduction in eight Candida genomes.</title>
        <authorList>
            <person name="Butler G."/>
            <person name="Rasmussen M.D."/>
            <person name="Lin M.F."/>
            <person name="Santos M.A."/>
            <person name="Sakthikumar S."/>
            <person name="Munro C.A."/>
            <person name="Rheinbay E."/>
            <person name="Grabherr M."/>
            <person name="Forche A."/>
            <person name="Reedy J.L."/>
            <person name="Agrafioti I."/>
            <person name="Arnaud M.B."/>
            <person name="Bates S."/>
            <person name="Brown A.J."/>
            <person name="Brunke S."/>
            <person name="Costanzo M.C."/>
            <person name="Fitzpatrick D.A."/>
            <person name="de Groot P.W."/>
            <person name="Harris D."/>
            <person name="Hoyer L.L."/>
            <person name="Hube B."/>
            <person name="Klis F.M."/>
            <person name="Kodira C."/>
            <person name="Lennard N."/>
            <person name="Logue M.E."/>
            <person name="Martin R."/>
            <person name="Neiman A.M."/>
            <person name="Nikolaou E."/>
            <person name="Quail M.A."/>
            <person name="Quinn J."/>
            <person name="Santos M.C."/>
            <person name="Schmitzberger F.F."/>
            <person name="Sherlock G."/>
            <person name="Shah P."/>
            <person name="Silverstein K.A."/>
            <person name="Skrzypek M.S."/>
            <person name="Soll D."/>
            <person name="Staggs R."/>
            <person name="Stansfield I."/>
            <person name="Stumpf M.P."/>
            <person name="Sudbery P.E."/>
            <person name="Srikantha T."/>
            <person name="Zeng Q."/>
            <person name="Berman J."/>
            <person name="Berriman M."/>
            <person name="Heitman J."/>
            <person name="Gow N.A."/>
            <person name="Lorenz M.C."/>
            <person name="Birren B.W."/>
            <person name="Kellis M."/>
            <person name="Cuomo C.A."/>
        </authorList>
    </citation>
    <scope>NUCLEOTIDE SEQUENCE [LARGE SCALE GENOMIC DNA]</scope>
    <source>
        <strain evidence="7">ATCC 6260 / CBS 566 / DSM 6381 / JCM 1539 / NBRC 10279 / NRRL Y-324</strain>
    </source>
</reference>
<dbReference type="STRING" id="294746.A5DPF9"/>
<dbReference type="FunFam" id="3.40.30.10:FF:000245">
    <property type="entry name" value="Thioredoxin"/>
    <property type="match status" value="1"/>
</dbReference>
<dbReference type="RefSeq" id="XP_001483205.2">
    <property type="nucleotide sequence ID" value="XM_001483155.1"/>
</dbReference>
<feature type="active site" description="Nucleophile" evidence="3">
    <location>
        <position position="30"/>
    </location>
</feature>
<evidence type="ECO:0000259" key="5">
    <source>
        <dbReference type="PROSITE" id="PS51352"/>
    </source>
</evidence>
<proteinExistence type="inferred from homology"/>
<feature type="site" description="Contributes to redox potential value" evidence="3">
    <location>
        <position position="31"/>
    </location>
</feature>
<evidence type="ECO:0000313" key="6">
    <source>
        <dbReference type="EMBL" id="EDK41062.2"/>
    </source>
</evidence>
<gene>
    <name evidence="6" type="ORF">PGUG_05160</name>
</gene>
<dbReference type="PROSITE" id="PS51352">
    <property type="entry name" value="THIOREDOXIN_2"/>
    <property type="match status" value="1"/>
</dbReference>
<comment type="similarity">
    <text evidence="2">Belongs to the thioredoxin family.</text>
</comment>
<dbReference type="CDD" id="cd02947">
    <property type="entry name" value="TRX_family"/>
    <property type="match status" value="1"/>
</dbReference>
<dbReference type="InterPro" id="IPR005746">
    <property type="entry name" value="Thioredoxin"/>
</dbReference>
<dbReference type="HOGENOM" id="CLU_090389_14_6_1"/>
<keyword evidence="1 4" id="KW-1015">Disulfide bond</keyword>
<feature type="disulfide bond" description="Redox-active" evidence="4">
    <location>
        <begin position="30"/>
        <end position="33"/>
    </location>
</feature>
<dbReference type="PROSITE" id="PS00194">
    <property type="entry name" value="THIOREDOXIN_1"/>
    <property type="match status" value="1"/>
</dbReference>
<sequence>MIVEVKSKQQLIDAIQYHGLVVVDFYAQWCGPCKTVSPILEKLSDEYDEVKFLKVDVDALSELTSEYEVTSMPTILFFKEGNKEGRVVGANIPALRQVIAALA</sequence>
<dbReference type="Pfam" id="PF00085">
    <property type="entry name" value="Thioredoxin"/>
    <property type="match status" value="1"/>
</dbReference>
<dbReference type="PANTHER" id="PTHR46115">
    <property type="entry name" value="THIOREDOXIN-LIKE PROTEIN 1"/>
    <property type="match status" value="1"/>
</dbReference>
<evidence type="ECO:0000256" key="1">
    <source>
        <dbReference type="ARBA" id="ARBA00023157"/>
    </source>
</evidence>
<dbReference type="InParanoid" id="A5DPF9"/>
<dbReference type="GeneID" id="5124923"/>
<evidence type="ECO:0000256" key="3">
    <source>
        <dbReference type="PIRSR" id="PIRSR000077-1"/>
    </source>
</evidence>
<feature type="domain" description="Thioredoxin" evidence="5">
    <location>
        <begin position="1"/>
        <end position="103"/>
    </location>
</feature>